<keyword evidence="1" id="KW-0378">Hydrolase</keyword>
<dbReference type="CDD" id="cd05830">
    <property type="entry name" value="Sortase_E"/>
    <property type="match status" value="1"/>
</dbReference>
<dbReference type="Pfam" id="PF04203">
    <property type="entry name" value="Sortase"/>
    <property type="match status" value="1"/>
</dbReference>
<proteinExistence type="predicted"/>
<feature type="active site" description="Proton donor/acceptor" evidence="2">
    <location>
        <position position="140"/>
    </location>
</feature>
<reference evidence="3" key="1">
    <citation type="submission" date="2020-02" db="EMBL/GenBank/DDBJ databases">
        <authorList>
            <person name="Meier V. D."/>
        </authorList>
    </citation>
    <scope>NUCLEOTIDE SEQUENCE</scope>
    <source>
        <strain evidence="3">AVDCRST_MAG82</strain>
    </source>
</reference>
<sequence length="226" mass="25141">MKKLSTAHARKTLTAVVAVFLFAGLGLLGYSLLAGGTPASAESPDRVHGRISEELEEKFHRSIPERIVETVRSPLRGSRAKTPEGKRLELTVPALDRVDRVPVYDAPESGYERALHDGLVHVRGTGFPWQDVANVYIAGHRVGYPGTRSNLVFWDLDKLEKGDEIFLTDADGTRYTYEVFEKRVISPDTVSIMRPTKGKNIVSLQTCTLPDYSHRLIVRGELKGEK</sequence>
<evidence type="ECO:0000256" key="1">
    <source>
        <dbReference type="ARBA" id="ARBA00022801"/>
    </source>
</evidence>
<accession>A0A6J4QAK8</accession>
<dbReference type="GO" id="GO:0016787">
    <property type="term" value="F:hydrolase activity"/>
    <property type="evidence" value="ECO:0007669"/>
    <property type="project" value="UniProtKB-KW"/>
</dbReference>
<name>A0A6J4QAK8_9ACTN</name>
<dbReference type="SUPFAM" id="SSF63817">
    <property type="entry name" value="Sortase"/>
    <property type="match status" value="1"/>
</dbReference>
<dbReference type="InterPro" id="IPR042003">
    <property type="entry name" value="Sortase_E"/>
</dbReference>
<dbReference type="AlphaFoldDB" id="A0A6J4QAK8"/>
<organism evidence="3">
    <name type="scientific">uncultured Rubrobacteraceae bacterium</name>
    <dbReference type="NCBI Taxonomy" id="349277"/>
    <lineage>
        <taxon>Bacteria</taxon>
        <taxon>Bacillati</taxon>
        <taxon>Actinomycetota</taxon>
        <taxon>Rubrobacteria</taxon>
        <taxon>Rubrobacterales</taxon>
        <taxon>Rubrobacteraceae</taxon>
        <taxon>environmental samples</taxon>
    </lineage>
</organism>
<protein>
    <submittedName>
        <fullName evidence="3">Peptidase C60, sortase A and B</fullName>
    </submittedName>
</protein>
<evidence type="ECO:0000256" key="2">
    <source>
        <dbReference type="PIRSR" id="PIRSR605754-1"/>
    </source>
</evidence>
<dbReference type="Gene3D" id="2.40.260.10">
    <property type="entry name" value="Sortase"/>
    <property type="match status" value="1"/>
</dbReference>
<gene>
    <name evidence="3" type="ORF">AVDCRST_MAG82-2713</name>
</gene>
<dbReference type="InterPro" id="IPR005754">
    <property type="entry name" value="Sortase"/>
</dbReference>
<evidence type="ECO:0000313" key="3">
    <source>
        <dbReference type="EMBL" id="CAA9439167.1"/>
    </source>
</evidence>
<feature type="active site" description="Acyl-thioester intermediate" evidence="2">
    <location>
        <position position="207"/>
    </location>
</feature>
<dbReference type="EMBL" id="CADCVA010000340">
    <property type="protein sequence ID" value="CAA9439167.1"/>
    <property type="molecule type" value="Genomic_DNA"/>
</dbReference>
<dbReference type="NCBIfam" id="TIGR01076">
    <property type="entry name" value="sortase_fam"/>
    <property type="match status" value="1"/>
</dbReference>
<dbReference type="InterPro" id="IPR023365">
    <property type="entry name" value="Sortase_dom-sf"/>
</dbReference>